<organism evidence="2 3">
    <name type="scientific">Oceanimonas pelagia</name>
    <dbReference type="NCBI Taxonomy" id="3028314"/>
    <lineage>
        <taxon>Bacteria</taxon>
        <taxon>Pseudomonadati</taxon>
        <taxon>Pseudomonadota</taxon>
        <taxon>Gammaproteobacteria</taxon>
        <taxon>Aeromonadales</taxon>
        <taxon>Aeromonadaceae</taxon>
        <taxon>Oceanimonas</taxon>
    </lineage>
</organism>
<feature type="domain" description="Glycosyltransferase 2-like" evidence="1">
    <location>
        <begin position="173"/>
        <end position="295"/>
    </location>
</feature>
<dbReference type="PANTHER" id="PTHR43179:SF7">
    <property type="entry name" value="RHAMNOSYLTRANSFERASE WBBL"/>
    <property type="match status" value="1"/>
</dbReference>
<dbReference type="KEGG" id="ope:PU634_08790"/>
<protein>
    <submittedName>
        <fullName evidence="2">Glycosyltransferase family 2 protein</fullName>
    </submittedName>
</protein>
<dbReference type="SUPFAM" id="SSF53448">
    <property type="entry name" value="Nucleotide-diphospho-sugar transferases"/>
    <property type="match status" value="1"/>
</dbReference>
<keyword evidence="3" id="KW-1185">Reference proteome</keyword>
<sequence>MHLRHSSNDWVLLQGKRTRLTPLGMATFNRYIRRHANAVLLYSDHKVSVPGHSHTLLKPAWSLDLVRASGYPGEVLAIRADALAHALHGQPASGIYELMLYLATRYRNEQFVHIPQVLWHTSTSCREFRQRELNPHILEQHLRHMRVEAQLSCDDHHYLHVHPTLPASPPRVSIIIPTRNMLHYLEPCIDSILANATYPDVEIIVVDNQSDDPATLRYLDKIACNSYVKVLRYPHPFNYSAINNFAAEHATGKILCLLNNDTAVITTDWLERLVAQLLQPGVGVVGAKLLYANHTVQHAGDAVGVAGCAAHMHVGLEADAPGYMGRAILTQDVSAVTGACLLTHTALYRQLGGLNAKHLAVAFNDVDYCLRVREAQYKVMMVPHARLYHYESVSRGGAKTPEKKQRMKQELNYMHQRWQHQLKQDPFYHPHMNKRLADFTPASRFWPWN</sequence>
<dbReference type="Gene3D" id="3.90.550.10">
    <property type="entry name" value="Spore Coat Polysaccharide Biosynthesis Protein SpsA, Chain A"/>
    <property type="match status" value="1"/>
</dbReference>
<dbReference type="PANTHER" id="PTHR43179">
    <property type="entry name" value="RHAMNOSYLTRANSFERASE WBBL"/>
    <property type="match status" value="1"/>
</dbReference>
<dbReference type="AlphaFoldDB" id="A0AA50KLS0"/>
<dbReference type="Pfam" id="PF00535">
    <property type="entry name" value="Glycos_transf_2"/>
    <property type="match status" value="1"/>
</dbReference>
<dbReference type="InterPro" id="IPR029044">
    <property type="entry name" value="Nucleotide-diphossugar_trans"/>
</dbReference>
<dbReference type="CDD" id="cd04186">
    <property type="entry name" value="GT_2_like_c"/>
    <property type="match status" value="1"/>
</dbReference>
<proteinExistence type="predicted"/>
<gene>
    <name evidence="2" type="ORF">PU634_08790</name>
</gene>
<evidence type="ECO:0000259" key="1">
    <source>
        <dbReference type="Pfam" id="PF00535"/>
    </source>
</evidence>
<reference evidence="2 3" key="1">
    <citation type="submission" date="2023-02" db="EMBL/GenBank/DDBJ databases">
        <title>Complete genome sequence of a novel bacterium Oceanimonas sp. NTOU-MSR1 isolated from marine coast sediment.</title>
        <authorList>
            <person name="Yang H.-T."/>
            <person name="Chen Y.-L."/>
            <person name="Ho Y.-N."/>
        </authorList>
    </citation>
    <scope>NUCLEOTIDE SEQUENCE [LARGE SCALE GENOMIC DNA]</scope>
    <source>
        <strain evidence="2 3">NTOU-MSR1</strain>
    </source>
</reference>
<accession>A0AA50KLS0</accession>
<name>A0AA50KLS0_9GAMM</name>
<dbReference type="InterPro" id="IPR001173">
    <property type="entry name" value="Glyco_trans_2-like"/>
</dbReference>
<evidence type="ECO:0000313" key="2">
    <source>
        <dbReference type="EMBL" id="WMC09227.1"/>
    </source>
</evidence>
<dbReference type="RefSeq" id="WP_306760430.1">
    <property type="nucleotide sequence ID" value="NZ_CP118224.1"/>
</dbReference>
<evidence type="ECO:0000313" key="3">
    <source>
        <dbReference type="Proteomes" id="UP001223802"/>
    </source>
</evidence>
<dbReference type="EMBL" id="CP118224">
    <property type="protein sequence ID" value="WMC09227.1"/>
    <property type="molecule type" value="Genomic_DNA"/>
</dbReference>
<dbReference type="Proteomes" id="UP001223802">
    <property type="component" value="Chromosome"/>
</dbReference>